<dbReference type="Pfam" id="PF02311">
    <property type="entry name" value="AraC_binding"/>
    <property type="match status" value="1"/>
</dbReference>
<dbReference type="InterPro" id="IPR003313">
    <property type="entry name" value="AraC-bd"/>
</dbReference>
<proteinExistence type="predicted"/>
<dbReference type="AlphaFoldDB" id="A0A212LNS1"/>
<dbReference type="InterPro" id="IPR018060">
    <property type="entry name" value="HTH_AraC"/>
</dbReference>
<dbReference type="Gene3D" id="1.10.10.60">
    <property type="entry name" value="Homeodomain-like"/>
    <property type="match status" value="1"/>
</dbReference>
<evidence type="ECO:0000313" key="6">
    <source>
        <dbReference type="EMBL" id="SCM79178.1"/>
    </source>
</evidence>
<keyword evidence="4" id="KW-0804">Transcription</keyword>
<dbReference type="GO" id="GO:0043565">
    <property type="term" value="F:sequence-specific DNA binding"/>
    <property type="evidence" value="ECO:0007669"/>
    <property type="project" value="InterPro"/>
</dbReference>
<dbReference type="Pfam" id="PF12833">
    <property type="entry name" value="HTH_18"/>
    <property type="match status" value="1"/>
</dbReference>
<dbReference type="PRINTS" id="PR00032">
    <property type="entry name" value="HTHARAC"/>
</dbReference>
<accession>A0A212LNS1</accession>
<organism evidence="6">
    <name type="scientific">uncultured Pleomorphomonas sp</name>
    <dbReference type="NCBI Taxonomy" id="442121"/>
    <lineage>
        <taxon>Bacteria</taxon>
        <taxon>Pseudomonadati</taxon>
        <taxon>Pseudomonadota</taxon>
        <taxon>Alphaproteobacteria</taxon>
        <taxon>Hyphomicrobiales</taxon>
        <taxon>Pleomorphomonadaceae</taxon>
        <taxon>Pleomorphomonas</taxon>
        <taxon>environmental samples</taxon>
    </lineage>
</organism>
<dbReference type="SMART" id="SM00342">
    <property type="entry name" value="HTH_ARAC"/>
    <property type="match status" value="1"/>
</dbReference>
<protein>
    <submittedName>
        <fullName evidence="6">Transcriptional regulator, AraC family</fullName>
    </submittedName>
</protein>
<dbReference type="PROSITE" id="PS01124">
    <property type="entry name" value="HTH_ARAC_FAMILY_2"/>
    <property type="match status" value="1"/>
</dbReference>
<evidence type="ECO:0000259" key="5">
    <source>
        <dbReference type="PROSITE" id="PS01124"/>
    </source>
</evidence>
<feature type="domain" description="HTH araC/xylS-type" evidence="5">
    <location>
        <begin position="213"/>
        <end position="311"/>
    </location>
</feature>
<gene>
    <name evidence="6" type="ORF">KL86PLE_90273</name>
</gene>
<dbReference type="PANTHER" id="PTHR43280:SF2">
    <property type="entry name" value="HTH-TYPE TRANSCRIPTIONAL REGULATOR EXSA"/>
    <property type="match status" value="1"/>
</dbReference>
<dbReference type="SUPFAM" id="SSF51215">
    <property type="entry name" value="Regulatory protein AraC"/>
    <property type="match status" value="1"/>
</dbReference>
<dbReference type="SUPFAM" id="SSF46689">
    <property type="entry name" value="Homeodomain-like"/>
    <property type="match status" value="2"/>
</dbReference>
<dbReference type="InterPro" id="IPR018062">
    <property type="entry name" value="HTH_AraC-typ_CS"/>
</dbReference>
<keyword evidence="1" id="KW-0805">Transcription regulation</keyword>
<dbReference type="InterPro" id="IPR020449">
    <property type="entry name" value="Tscrpt_reg_AraC-type_HTH"/>
</dbReference>
<evidence type="ECO:0000256" key="2">
    <source>
        <dbReference type="ARBA" id="ARBA00023125"/>
    </source>
</evidence>
<keyword evidence="3" id="KW-0010">Activator</keyword>
<evidence type="ECO:0000256" key="1">
    <source>
        <dbReference type="ARBA" id="ARBA00023015"/>
    </source>
</evidence>
<dbReference type="GO" id="GO:0003700">
    <property type="term" value="F:DNA-binding transcription factor activity"/>
    <property type="evidence" value="ECO:0007669"/>
    <property type="project" value="InterPro"/>
</dbReference>
<keyword evidence="2" id="KW-0238">DNA-binding</keyword>
<dbReference type="EMBL" id="FMJD01000013">
    <property type="protein sequence ID" value="SCM79178.1"/>
    <property type="molecule type" value="Genomic_DNA"/>
</dbReference>
<dbReference type="PROSITE" id="PS00041">
    <property type="entry name" value="HTH_ARAC_FAMILY_1"/>
    <property type="match status" value="1"/>
</dbReference>
<sequence length="313" mass="35817">MSMSNLAGTADAADRKADRLVHRLAFMNNFADGLEDPEVAPLLPGYTFGQRLMSGLTPIERDGLLDFAIERPAGLDGWTLLTTVRGRGLLLDRPGEVELQEGDVLLIPPRAEHRYRRHDASSSWWHRWVYFQPRQTWLPWLSWRGGGPRATLLRGQDDDFRRELDRIFSEIDAWSINADAFAMEMSFNLLERAILICSRYNEKPVADYDPRLAGVCSYIAENIDQPLSLETIADHARLSVSRLSHLFQDRYGCSIMSWRDDLRMQLACRILKMTDAPVKQVAIQVGYANPLHFSKMFRKRMGLSPSGYRMEQA</sequence>
<name>A0A212LNS1_9HYPH</name>
<dbReference type="InterPro" id="IPR037923">
    <property type="entry name" value="HTH-like"/>
</dbReference>
<dbReference type="InterPro" id="IPR009057">
    <property type="entry name" value="Homeodomain-like_sf"/>
</dbReference>
<dbReference type="Gene3D" id="2.60.120.280">
    <property type="entry name" value="Regulatory protein AraC"/>
    <property type="match status" value="1"/>
</dbReference>
<evidence type="ECO:0000256" key="3">
    <source>
        <dbReference type="ARBA" id="ARBA00023159"/>
    </source>
</evidence>
<reference evidence="6" key="1">
    <citation type="submission" date="2016-08" db="EMBL/GenBank/DDBJ databases">
        <authorList>
            <person name="Seilhamer J.J."/>
        </authorList>
    </citation>
    <scope>NUCLEOTIDE SEQUENCE</scope>
    <source>
        <strain evidence="6">86</strain>
    </source>
</reference>
<evidence type="ECO:0000256" key="4">
    <source>
        <dbReference type="ARBA" id="ARBA00023163"/>
    </source>
</evidence>
<dbReference type="NCBIfam" id="NF007860">
    <property type="entry name" value="PRK10572.1"/>
    <property type="match status" value="1"/>
</dbReference>
<dbReference type="PANTHER" id="PTHR43280">
    <property type="entry name" value="ARAC-FAMILY TRANSCRIPTIONAL REGULATOR"/>
    <property type="match status" value="1"/>
</dbReference>